<dbReference type="AlphaFoldDB" id="A0A165HNH2"/>
<reference evidence="1 2" key="1">
    <citation type="journal article" date="2016" name="Mol. Biol. Evol.">
        <title>Comparative Genomics of Early-Diverging Mushroom-Forming Fungi Provides Insights into the Origins of Lignocellulose Decay Capabilities.</title>
        <authorList>
            <person name="Nagy L.G."/>
            <person name="Riley R."/>
            <person name="Tritt A."/>
            <person name="Adam C."/>
            <person name="Daum C."/>
            <person name="Floudas D."/>
            <person name="Sun H."/>
            <person name="Yadav J.S."/>
            <person name="Pangilinan J."/>
            <person name="Larsson K.H."/>
            <person name="Matsuura K."/>
            <person name="Barry K."/>
            <person name="Labutti K."/>
            <person name="Kuo R."/>
            <person name="Ohm R.A."/>
            <person name="Bhattacharya S.S."/>
            <person name="Shirouzu T."/>
            <person name="Yoshinaga Y."/>
            <person name="Martin F.M."/>
            <person name="Grigoriev I.V."/>
            <person name="Hibbett D.S."/>
        </authorList>
    </citation>
    <scope>NUCLEOTIDE SEQUENCE [LARGE SCALE GENOMIC DNA]</scope>
    <source>
        <strain evidence="1 2">HHB12029</strain>
    </source>
</reference>
<evidence type="ECO:0000313" key="2">
    <source>
        <dbReference type="Proteomes" id="UP000077266"/>
    </source>
</evidence>
<proteinExistence type="predicted"/>
<dbReference type="Proteomes" id="UP000077266">
    <property type="component" value="Unassembled WGS sequence"/>
</dbReference>
<dbReference type="OrthoDB" id="2848819at2759"/>
<dbReference type="InParanoid" id="A0A165HNH2"/>
<accession>A0A165HNH2</accession>
<evidence type="ECO:0000313" key="1">
    <source>
        <dbReference type="EMBL" id="KZV92230.1"/>
    </source>
</evidence>
<organism evidence="1 2">
    <name type="scientific">Exidia glandulosa HHB12029</name>
    <dbReference type="NCBI Taxonomy" id="1314781"/>
    <lineage>
        <taxon>Eukaryota</taxon>
        <taxon>Fungi</taxon>
        <taxon>Dikarya</taxon>
        <taxon>Basidiomycota</taxon>
        <taxon>Agaricomycotina</taxon>
        <taxon>Agaricomycetes</taxon>
        <taxon>Auriculariales</taxon>
        <taxon>Exidiaceae</taxon>
        <taxon>Exidia</taxon>
    </lineage>
</organism>
<name>A0A165HNH2_EXIGL</name>
<gene>
    <name evidence="1" type="ORF">EXIGLDRAFT_718612</name>
</gene>
<dbReference type="EMBL" id="KV426012">
    <property type="protein sequence ID" value="KZV92230.1"/>
    <property type="molecule type" value="Genomic_DNA"/>
</dbReference>
<sequence>MPPTPGELITDVLSYRCITLDVIDSEQGTTYTGRSLVAFSLVNKHVRCASLPVLFRSVCVEGRTLRESTDALLALKETEPVLRYVRRFKLAPSFPDGEGWKYKRGDLDPQVQTSASQEGLACAFAFVEFLVATSNLRHLTFRPHPFLHGLISDIFAAIFRRSQVRISSVESLSTDLSYSFLRDACPVTVASSLVIHLTIITSRYHCSSSRAWNPRRETELRLLETGDWAAMSEDSFRIVTELSILGGLHLEVDLVRLAKFKSLVTLRLPCLSTLMLGYQPPQCGYMGSRAEIKEARKRDTERAQEARRQAKRIVRGVFPHLRTLYIRSDIVYDFSLLRGNDSSELDGLAGIHSLQPIQFQWFSVAQKERRILGRDCPI</sequence>
<keyword evidence="2" id="KW-1185">Reference proteome</keyword>
<protein>
    <submittedName>
        <fullName evidence="1">Uncharacterized protein</fullName>
    </submittedName>
</protein>